<accession>A0A0A9BSU9</accession>
<evidence type="ECO:0000313" key="2">
    <source>
        <dbReference type="EMBL" id="JAD65278.1"/>
    </source>
</evidence>
<proteinExistence type="predicted"/>
<reference evidence="2" key="2">
    <citation type="journal article" date="2015" name="Data Brief">
        <title>Shoot transcriptome of the giant reed, Arundo donax.</title>
        <authorList>
            <person name="Barrero R.A."/>
            <person name="Guerrero F.D."/>
            <person name="Moolhuijzen P."/>
            <person name="Goolsby J.A."/>
            <person name="Tidwell J."/>
            <person name="Bellgard S.E."/>
            <person name="Bellgard M.I."/>
        </authorList>
    </citation>
    <scope>NUCLEOTIDE SEQUENCE</scope>
    <source>
        <tissue evidence="2">Shoot tissue taken approximately 20 cm above the soil surface</tissue>
    </source>
</reference>
<organism evidence="2">
    <name type="scientific">Arundo donax</name>
    <name type="common">Giant reed</name>
    <name type="synonym">Donax arundinaceus</name>
    <dbReference type="NCBI Taxonomy" id="35708"/>
    <lineage>
        <taxon>Eukaryota</taxon>
        <taxon>Viridiplantae</taxon>
        <taxon>Streptophyta</taxon>
        <taxon>Embryophyta</taxon>
        <taxon>Tracheophyta</taxon>
        <taxon>Spermatophyta</taxon>
        <taxon>Magnoliopsida</taxon>
        <taxon>Liliopsida</taxon>
        <taxon>Poales</taxon>
        <taxon>Poaceae</taxon>
        <taxon>PACMAD clade</taxon>
        <taxon>Arundinoideae</taxon>
        <taxon>Arundineae</taxon>
        <taxon>Arundo</taxon>
    </lineage>
</organism>
<reference evidence="2" key="1">
    <citation type="submission" date="2014-09" db="EMBL/GenBank/DDBJ databases">
        <authorList>
            <person name="Magalhaes I.L.F."/>
            <person name="Oliveira U."/>
            <person name="Santos F.R."/>
            <person name="Vidigal T.H.D.A."/>
            <person name="Brescovit A.D."/>
            <person name="Santos A.J."/>
        </authorList>
    </citation>
    <scope>NUCLEOTIDE SEQUENCE</scope>
    <source>
        <tissue evidence="2">Shoot tissue taken approximately 20 cm above the soil surface</tissue>
    </source>
</reference>
<protein>
    <submittedName>
        <fullName evidence="2">Uncharacterized protein</fullName>
    </submittedName>
</protein>
<sequence length="28" mass="3318">MGGGRKRRQTETRERWRGEGSDGRRVQD</sequence>
<dbReference type="AlphaFoldDB" id="A0A0A9BSU9"/>
<dbReference type="EMBL" id="GBRH01232617">
    <property type="protein sequence ID" value="JAD65278.1"/>
    <property type="molecule type" value="Transcribed_RNA"/>
</dbReference>
<feature type="compositionally biased region" description="Basic and acidic residues" evidence="1">
    <location>
        <begin position="9"/>
        <end position="28"/>
    </location>
</feature>
<feature type="region of interest" description="Disordered" evidence="1">
    <location>
        <begin position="1"/>
        <end position="28"/>
    </location>
</feature>
<evidence type="ECO:0000256" key="1">
    <source>
        <dbReference type="SAM" id="MobiDB-lite"/>
    </source>
</evidence>
<name>A0A0A9BSU9_ARUDO</name>